<accession>A0ABP9QQ92</accession>
<dbReference type="Proteomes" id="UP001500547">
    <property type="component" value="Unassembled WGS sequence"/>
</dbReference>
<evidence type="ECO:0000256" key="1">
    <source>
        <dbReference type="SAM" id="Phobius"/>
    </source>
</evidence>
<dbReference type="RefSeq" id="WP_345532927.1">
    <property type="nucleotide sequence ID" value="NZ_BAABLD010000008.1"/>
</dbReference>
<keyword evidence="1" id="KW-0812">Transmembrane</keyword>
<keyword evidence="3" id="KW-1185">Reference proteome</keyword>
<name>A0ABP9QQ92_9RHOO</name>
<organism evidence="2 3">
    <name type="scientific">Viridibacterium curvum</name>
    <dbReference type="NCBI Taxonomy" id="1101404"/>
    <lineage>
        <taxon>Bacteria</taxon>
        <taxon>Pseudomonadati</taxon>
        <taxon>Pseudomonadota</taxon>
        <taxon>Betaproteobacteria</taxon>
        <taxon>Rhodocyclales</taxon>
        <taxon>Rhodocyclaceae</taxon>
        <taxon>Viridibacterium</taxon>
    </lineage>
</organism>
<sequence length="205" mass="22748">MSVPLRTRLALFFYGTGNIVGCLCALLVLALYFTGIIRSGWMWLTAGAWLFGWLIVPGRSARSLDELPKLALADAMDVIVRELAPRLTSEAKAKLQQIQAMVHELTPRLAESGFPMDARIEISNAVTRDLPFSLQSYLSLPPGFARLHAVRDGKTSHTILLEQLTLLHEELGELVAGVYGKDADKLVAQGEYLKQKFRPVNYLPQ</sequence>
<gene>
    <name evidence="2" type="ORF">GCM10025770_21330</name>
</gene>
<keyword evidence="1" id="KW-1133">Transmembrane helix</keyword>
<evidence type="ECO:0000313" key="3">
    <source>
        <dbReference type="Proteomes" id="UP001500547"/>
    </source>
</evidence>
<protein>
    <submittedName>
        <fullName evidence="2">Uncharacterized protein</fullName>
    </submittedName>
</protein>
<proteinExistence type="predicted"/>
<reference evidence="3" key="1">
    <citation type="journal article" date="2019" name="Int. J. Syst. Evol. Microbiol.">
        <title>The Global Catalogue of Microorganisms (GCM) 10K type strain sequencing project: providing services to taxonomists for standard genome sequencing and annotation.</title>
        <authorList>
            <consortium name="The Broad Institute Genomics Platform"/>
            <consortium name="The Broad Institute Genome Sequencing Center for Infectious Disease"/>
            <person name="Wu L."/>
            <person name="Ma J."/>
        </authorList>
    </citation>
    <scope>NUCLEOTIDE SEQUENCE [LARGE SCALE GENOMIC DNA]</scope>
    <source>
        <strain evidence="3">JCM 18715</strain>
    </source>
</reference>
<feature type="transmembrane region" description="Helical" evidence="1">
    <location>
        <begin position="12"/>
        <end position="34"/>
    </location>
</feature>
<keyword evidence="1" id="KW-0472">Membrane</keyword>
<comment type="caution">
    <text evidence="2">The sequence shown here is derived from an EMBL/GenBank/DDBJ whole genome shotgun (WGS) entry which is preliminary data.</text>
</comment>
<feature type="transmembrane region" description="Helical" evidence="1">
    <location>
        <begin position="40"/>
        <end position="56"/>
    </location>
</feature>
<evidence type="ECO:0000313" key="2">
    <source>
        <dbReference type="EMBL" id="GAA5165573.1"/>
    </source>
</evidence>
<dbReference type="EMBL" id="BAABLD010000008">
    <property type="protein sequence ID" value="GAA5165573.1"/>
    <property type="molecule type" value="Genomic_DNA"/>
</dbReference>